<organism evidence="2 3">
    <name type="scientific">Merluccius polli</name>
    <name type="common">Benguela hake</name>
    <name type="synonym">Merluccius cadenati</name>
    <dbReference type="NCBI Taxonomy" id="89951"/>
    <lineage>
        <taxon>Eukaryota</taxon>
        <taxon>Metazoa</taxon>
        <taxon>Chordata</taxon>
        <taxon>Craniata</taxon>
        <taxon>Vertebrata</taxon>
        <taxon>Euteleostomi</taxon>
        <taxon>Actinopterygii</taxon>
        <taxon>Neopterygii</taxon>
        <taxon>Teleostei</taxon>
        <taxon>Neoteleostei</taxon>
        <taxon>Acanthomorphata</taxon>
        <taxon>Zeiogadaria</taxon>
        <taxon>Gadariae</taxon>
        <taxon>Gadiformes</taxon>
        <taxon>Gadoidei</taxon>
        <taxon>Merlucciidae</taxon>
        <taxon>Merluccius</taxon>
    </lineage>
</organism>
<proteinExistence type="predicted"/>
<evidence type="ECO:0000313" key="2">
    <source>
        <dbReference type="EMBL" id="KAK0139072.1"/>
    </source>
</evidence>
<protein>
    <submittedName>
        <fullName evidence="2">Uncharacterized protein</fullName>
    </submittedName>
</protein>
<feature type="region of interest" description="Disordered" evidence="1">
    <location>
        <begin position="228"/>
        <end position="252"/>
    </location>
</feature>
<evidence type="ECO:0000313" key="3">
    <source>
        <dbReference type="Proteomes" id="UP001174136"/>
    </source>
</evidence>
<accession>A0AA47NWY8</accession>
<keyword evidence="3" id="KW-1185">Reference proteome</keyword>
<dbReference type="AlphaFoldDB" id="A0AA47NWY8"/>
<evidence type="ECO:0000256" key="1">
    <source>
        <dbReference type="SAM" id="MobiDB-lite"/>
    </source>
</evidence>
<gene>
    <name evidence="2" type="ORF">N1851_024346</name>
</gene>
<dbReference type="Proteomes" id="UP001174136">
    <property type="component" value="Unassembled WGS sequence"/>
</dbReference>
<name>A0AA47NWY8_MERPO</name>
<sequence length="267" mass="29706">MSQNLSSPVSCSYGIDLGQLIHSFIFSRLDYCNSLFTCLSQASFNTVSPKCSHQTFNQNQPSIPHYSCSRIPSLASGLLVPHSTPRPLRSSNLSLLSVQPAFAVLAPTFSVSCSFFISMFSVSRSSSTDLLNVPTYDGGWTSTVVQSLVCRGFFRDLKRYNRMGLVVRLCAELTHTHLFSLAEEPQKSVVFLTHPVFQTVHRVDQMMSLQACDSLMWLQAERDPVGPTAQLEFPGVGPTGPREAGPRRRRSSRPGWALICEDRRLRI</sequence>
<comment type="caution">
    <text evidence="2">The sequence shown here is derived from an EMBL/GenBank/DDBJ whole genome shotgun (WGS) entry which is preliminary data.</text>
</comment>
<reference evidence="2" key="1">
    <citation type="journal article" date="2023" name="Front. Mar. Sci.">
        <title>A new Merluccius polli reference genome to investigate the effects of global change in West African waters.</title>
        <authorList>
            <person name="Mateo J.L."/>
            <person name="Blanco-Fernandez C."/>
            <person name="Garcia-Vazquez E."/>
            <person name="Machado-Schiaffino G."/>
        </authorList>
    </citation>
    <scope>NUCLEOTIDE SEQUENCE</scope>
    <source>
        <strain evidence="2">C29</strain>
        <tissue evidence="2">Fin</tissue>
    </source>
</reference>
<dbReference type="EMBL" id="JAOPHQ010004553">
    <property type="protein sequence ID" value="KAK0139072.1"/>
    <property type="molecule type" value="Genomic_DNA"/>
</dbReference>